<reference evidence="3" key="1">
    <citation type="submission" date="2016-06" db="UniProtKB">
        <authorList>
            <consortium name="WormBaseParasite"/>
        </authorList>
    </citation>
    <scope>IDENTIFICATION</scope>
</reference>
<dbReference type="WBParaSite" id="SSLN_0002041601-mRNA-1">
    <property type="protein sequence ID" value="SSLN_0002041601-mRNA-1"/>
    <property type="gene ID" value="SSLN_0002041601"/>
</dbReference>
<dbReference type="AlphaFoldDB" id="A0A183TT86"/>
<accession>A0A183TT86</accession>
<reference evidence="1 2" key="2">
    <citation type="submission" date="2018-11" db="EMBL/GenBank/DDBJ databases">
        <authorList>
            <consortium name="Pathogen Informatics"/>
        </authorList>
    </citation>
    <scope>NUCLEOTIDE SEQUENCE [LARGE SCALE GENOMIC DNA]</scope>
    <source>
        <strain evidence="1 2">NST_G2</strain>
    </source>
</reference>
<proteinExistence type="predicted"/>
<evidence type="ECO:0000313" key="2">
    <source>
        <dbReference type="Proteomes" id="UP000275846"/>
    </source>
</evidence>
<evidence type="ECO:0000313" key="3">
    <source>
        <dbReference type="WBParaSite" id="SSLN_0002041601-mRNA-1"/>
    </source>
</evidence>
<dbReference type="EMBL" id="UYSU01048701">
    <property type="protein sequence ID" value="VDM06070.1"/>
    <property type="molecule type" value="Genomic_DNA"/>
</dbReference>
<name>A0A183TT86_SCHSO</name>
<sequence length="242" mass="27646">MRVITSSAAGCGSQIAKYAVVKLKQQQYPRPHPPRHTLQAARVSPFTPAAWDVCSLLYNLWSNRPERRMALVTRELARYELDFAALSKTRFCEQGQMEEFDTIISAYAPPLTSSDAAKDEFYEDLHALLVTAPKEDNNQITEKLEDLHAPDDNAIVEARCCQLRNVIQSTALEVLGCAHHQHQDWFDDNDAEISNLLAEKNGLHKAYMDLQTDATKATFRCRCLVQQRLWEMHNAWMLRKAE</sequence>
<gene>
    <name evidence="1" type="ORF">SSLN_LOCUS19684</name>
</gene>
<dbReference type="Proteomes" id="UP000275846">
    <property type="component" value="Unassembled WGS sequence"/>
</dbReference>
<evidence type="ECO:0000313" key="1">
    <source>
        <dbReference type="EMBL" id="VDM06070.1"/>
    </source>
</evidence>
<keyword evidence="2" id="KW-1185">Reference proteome</keyword>
<organism evidence="3">
    <name type="scientific">Schistocephalus solidus</name>
    <name type="common">Tapeworm</name>
    <dbReference type="NCBI Taxonomy" id="70667"/>
    <lineage>
        <taxon>Eukaryota</taxon>
        <taxon>Metazoa</taxon>
        <taxon>Spiralia</taxon>
        <taxon>Lophotrochozoa</taxon>
        <taxon>Platyhelminthes</taxon>
        <taxon>Cestoda</taxon>
        <taxon>Eucestoda</taxon>
        <taxon>Diphyllobothriidea</taxon>
        <taxon>Diphyllobothriidae</taxon>
        <taxon>Schistocephalus</taxon>
    </lineage>
</organism>
<protein>
    <submittedName>
        <fullName evidence="1 3">Uncharacterized protein</fullName>
    </submittedName>
</protein>